<dbReference type="AlphaFoldDB" id="A1ZEH5"/>
<feature type="compositionally biased region" description="Basic residues" evidence="1">
    <location>
        <begin position="13"/>
        <end position="22"/>
    </location>
</feature>
<dbReference type="Proteomes" id="UP000004095">
    <property type="component" value="Unassembled WGS sequence"/>
</dbReference>
<reference evidence="2 3" key="1">
    <citation type="submission" date="2007-01" db="EMBL/GenBank/DDBJ databases">
        <authorList>
            <person name="Haygood M."/>
            <person name="Podell S."/>
            <person name="Anderson C."/>
            <person name="Hopkinson B."/>
            <person name="Roe K."/>
            <person name="Barbeau K."/>
            <person name="Gaasterland T."/>
            <person name="Ferriera S."/>
            <person name="Johnson J."/>
            <person name="Kravitz S."/>
            <person name="Beeson K."/>
            <person name="Sutton G."/>
            <person name="Rogers Y.-H."/>
            <person name="Friedman R."/>
            <person name="Frazier M."/>
            <person name="Venter J.C."/>
        </authorList>
    </citation>
    <scope>NUCLEOTIDE SEQUENCE [LARGE SCALE GENOMIC DNA]</scope>
    <source>
        <strain evidence="2 3">ATCC 23134</strain>
    </source>
</reference>
<name>A1ZEH5_MICM2</name>
<evidence type="ECO:0000256" key="1">
    <source>
        <dbReference type="SAM" id="MobiDB-lite"/>
    </source>
</evidence>
<sequence>MVRAKEAHSLSGTKKRNPKSKLSKANQDEKITSKTRKYFLSIL</sequence>
<evidence type="ECO:0000313" key="2">
    <source>
        <dbReference type="EMBL" id="EAY31483.1"/>
    </source>
</evidence>
<gene>
    <name evidence="2" type="ORF">M23134_04316</name>
</gene>
<dbReference type="EMBL" id="AAWS01000003">
    <property type="protein sequence ID" value="EAY31483.1"/>
    <property type="molecule type" value="Genomic_DNA"/>
</dbReference>
<accession>A1ZEH5</accession>
<protein>
    <submittedName>
        <fullName evidence="2">Uncharacterized protein</fullName>
    </submittedName>
</protein>
<evidence type="ECO:0000313" key="3">
    <source>
        <dbReference type="Proteomes" id="UP000004095"/>
    </source>
</evidence>
<keyword evidence="3" id="KW-1185">Reference proteome</keyword>
<feature type="region of interest" description="Disordered" evidence="1">
    <location>
        <begin position="1"/>
        <end position="30"/>
    </location>
</feature>
<comment type="caution">
    <text evidence="2">The sequence shown here is derived from an EMBL/GenBank/DDBJ whole genome shotgun (WGS) entry which is preliminary data.</text>
</comment>
<organism evidence="2 3">
    <name type="scientific">Microscilla marina ATCC 23134</name>
    <dbReference type="NCBI Taxonomy" id="313606"/>
    <lineage>
        <taxon>Bacteria</taxon>
        <taxon>Pseudomonadati</taxon>
        <taxon>Bacteroidota</taxon>
        <taxon>Cytophagia</taxon>
        <taxon>Cytophagales</taxon>
        <taxon>Microscillaceae</taxon>
        <taxon>Microscilla</taxon>
    </lineage>
</organism>
<proteinExistence type="predicted"/>